<dbReference type="InterPro" id="IPR011006">
    <property type="entry name" value="CheY-like_superfamily"/>
</dbReference>
<dbReference type="EMBL" id="BSNI01000002">
    <property type="protein sequence ID" value="GLQ17489.1"/>
    <property type="molecule type" value="Genomic_DNA"/>
</dbReference>
<dbReference type="PROSITE" id="PS50110">
    <property type="entry name" value="RESPONSE_REGULATORY"/>
    <property type="match status" value="1"/>
</dbReference>
<evidence type="ECO:0000256" key="4">
    <source>
        <dbReference type="PROSITE-ProRule" id="PRU00169"/>
    </source>
</evidence>
<comment type="caution">
    <text evidence="6">The sequence shown here is derived from an EMBL/GenBank/DDBJ whole genome shotgun (WGS) entry which is preliminary data.</text>
</comment>
<dbReference type="SMART" id="SM00448">
    <property type="entry name" value="REC"/>
    <property type="match status" value="1"/>
</dbReference>
<dbReference type="PANTHER" id="PTHR44591:SF3">
    <property type="entry name" value="RESPONSE REGULATORY DOMAIN-CONTAINING PROTEIN"/>
    <property type="match status" value="1"/>
</dbReference>
<protein>
    <recommendedName>
        <fullName evidence="5">Response regulatory domain-containing protein</fullName>
    </recommendedName>
</protein>
<keyword evidence="7" id="KW-1185">Reference proteome</keyword>
<dbReference type="SUPFAM" id="SSF52172">
    <property type="entry name" value="CheY-like"/>
    <property type="match status" value="1"/>
</dbReference>
<accession>A0ABQ5UT09</accession>
<dbReference type="Proteomes" id="UP001161405">
    <property type="component" value="Unassembled WGS sequence"/>
</dbReference>
<feature type="modified residue" description="4-aspartylphosphate" evidence="4">
    <location>
        <position position="42"/>
    </location>
</feature>
<organism evidence="6 7">
    <name type="scientific">Maritalea porphyrae</name>
    <dbReference type="NCBI Taxonomy" id="880732"/>
    <lineage>
        <taxon>Bacteria</taxon>
        <taxon>Pseudomonadati</taxon>
        <taxon>Pseudomonadota</taxon>
        <taxon>Alphaproteobacteria</taxon>
        <taxon>Hyphomicrobiales</taxon>
        <taxon>Devosiaceae</taxon>
        <taxon>Maritalea</taxon>
    </lineage>
</organism>
<keyword evidence="3" id="KW-0804">Transcription</keyword>
<evidence type="ECO:0000256" key="2">
    <source>
        <dbReference type="ARBA" id="ARBA00023015"/>
    </source>
</evidence>
<gene>
    <name evidence="6" type="ORF">GCM10007879_17380</name>
</gene>
<name>A0ABQ5UT09_9HYPH</name>
<dbReference type="Gene3D" id="3.40.50.2300">
    <property type="match status" value="1"/>
</dbReference>
<sequence>MAQIESNSQNFTVTICSDGQQAIDFADQNSSIVGGIDLVLLDLNMPGIDGYEVLATWKNDNIFQDTPIIVVTTATDKTMLQSALDIGASAVHSKPAGLAELKTLFETILVKWSDFELT</sequence>
<dbReference type="Pfam" id="PF00072">
    <property type="entry name" value="Response_reg"/>
    <property type="match status" value="1"/>
</dbReference>
<evidence type="ECO:0000313" key="7">
    <source>
        <dbReference type="Proteomes" id="UP001161405"/>
    </source>
</evidence>
<reference evidence="6" key="1">
    <citation type="journal article" date="2014" name="Int. J. Syst. Evol. Microbiol.">
        <title>Complete genome of a new Firmicutes species belonging to the dominant human colonic microbiota ('Ruminococcus bicirculans') reveals two chromosomes and a selective capacity to utilize plant glucans.</title>
        <authorList>
            <consortium name="NISC Comparative Sequencing Program"/>
            <person name="Wegmann U."/>
            <person name="Louis P."/>
            <person name="Goesmann A."/>
            <person name="Henrissat B."/>
            <person name="Duncan S.H."/>
            <person name="Flint H.J."/>
        </authorList>
    </citation>
    <scope>NUCLEOTIDE SEQUENCE</scope>
    <source>
        <strain evidence="6">NBRC 107169</strain>
    </source>
</reference>
<evidence type="ECO:0000259" key="5">
    <source>
        <dbReference type="PROSITE" id="PS50110"/>
    </source>
</evidence>
<evidence type="ECO:0000256" key="3">
    <source>
        <dbReference type="ARBA" id="ARBA00023163"/>
    </source>
</evidence>
<dbReference type="InterPro" id="IPR050595">
    <property type="entry name" value="Bact_response_regulator"/>
</dbReference>
<feature type="domain" description="Response regulatory" evidence="5">
    <location>
        <begin position="1"/>
        <end position="109"/>
    </location>
</feature>
<evidence type="ECO:0000313" key="6">
    <source>
        <dbReference type="EMBL" id="GLQ17489.1"/>
    </source>
</evidence>
<keyword evidence="2" id="KW-0805">Transcription regulation</keyword>
<reference evidence="6" key="2">
    <citation type="submission" date="2023-01" db="EMBL/GenBank/DDBJ databases">
        <title>Draft genome sequence of Maritalea porphyrae strain NBRC 107169.</title>
        <authorList>
            <person name="Sun Q."/>
            <person name="Mori K."/>
        </authorList>
    </citation>
    <scope>NUCLEOTIDE SEQUENCE</scope>
    <source>
        <strain evidence="6">NBRC 107169</strain>
    </source>
</reference>
<dbReference type="PANTHER" id="PTHR44591">
    <property type="entry name" value="STRESS RESPONSE REGULATOR PROTEIN 1"/>
    <property type="match status" value="1"/>
</dbReference>
<evidence type="ECO:0000256" key="1">
    <source>
        <dbReference type="ARBA" id="ARBA00022553"/>
    </source>
</evidence>
<proteinExistence type="predicted"/>
<dbReference type="InterPro" id="IPR001789">
    <property type="entry name" value="Sig_transdc_resp-reg_receiver"/>
</dbReference>
<keyword evidence="1 4" id="KW-0597">Phosphoprotein</keyword>